<dbReference type="Pfam" id="PF14033">
    <property type="entry name" value="DUF4246"/>
    <property type="match status" value="1"/>
</dbReference>
<evidence type="ECO:0000259" key="1">
    <source>
        <dbReference type="Pfam" id="PF14033"/>
    </source>
</evidence>
<sequence>MASVHLTPEKPAFNGGRWHLEGMENEYIVATGILYYATENITSSRLTFRNKTEVLQYFSGYEEETQVCGQIEALQNRCVVFPNNLQHKVEDFELEDKSRPGHRKMLAFFLIHPDHKIFSTADVGIQQVDWLAEELYESCGFGKKLPLEVVRQIALFTGAVMTEKEARDVAYQVADERKYDGSFTMKRPRRVRRLD</sequence>
<proteinExistence type="predicted"/>
<evidence type="ECO:0000313" key="2">
    <source>
        <dbReference type="EMBL" id="ORY47232.1"/>
    </source>
</evidence>
<dbReference type="Proteomes" id="UP000193642">
    <property type="component" value="Unassembled WGS sequence"/>
</dbReference>
<feature type="domain" description="DUF4246" evidence="1">
    <location>
        <begin position="1"/>
        <end position="134"/>
    </location>
</feature>
<accession>A0A1Y2CJN2</accession>
<dbReference type="EMBL" id="MCGO01000014">
    <property type="protein sequence ID" value="ORY47232.1"/>
    <property type="molecule type" value="Genomic_DNA"/>
</dbReference>
<dbReference type="InterPro" id="IPR025340">
    <property type="entry name" value="DUF4246"/>
</dbReference>
<protein>
    <recommendedName>
        <fullName evidence="1">DUF4246 domain-containing protein</fullName>
    </recommendedName>
</protein>
<name>A0A1Y2CJN2_9FUNG</name>
<dbReference type="STRING" id="329046.A0A1Y2CJN2"/>
<keyword evidence="3" id="KW-1185">Reference proteome</keyword>
<dbReference type="PANTHER" id="PTHR33119">
    <property type="entry name" value="IFI3P"/>
    <property type="match status" value="1"/>
</dbReference>
<dbReference type="PANTHER" id="PTHR33119:SF1">
    <property type="entry name" value="FE2OG DIOXYGENASE DOMAIN-CONTAINING PROTEIN"/>
    <property type="match status" value="1"/>
</dbReference>
<organism evidence="2 3">
    <name type="scientific">Rhizoclosmatium globosum</name>
    <dbReference type="NCBI Taxonomy" id="329046"/>
    <lineage>
        <taxon>Eukaryota</taxon>
        <taxon>Fungi</taxon>
        <taxon>Fungi incertae sedis</taxon>
        <taxon>Chytridiomycota</taxon>
        <taxon>Chytridiomycota incertae sedis</taxon>
        <taxon>Chytridiomycetes</taxon>
        <taxon>Chytridiales</taxon>
        <taxon>Chytriomycetaceae</taxon>
        <taxon>Rhizoclosmatium</taxon>
    </lineage>
</organism>
<dbReference type="OrthoDB" id="415532at2759"/>
<comment type="caution">
    <text evidence="2">The sequence shown here is derived from an EMBL/GenBank/DDBJ whole genome shotgun (WGS) entry which is preliminary data.</text>
</comment>
<reference evidence="2 3" key="1">
    <citation type="submission" date="2016-07" db="EMBL/GenBank/DDBJ databases">
        <title>Pervasive Adenine N6-methylation of Active Genes in Fungi.</title>
        <authorList>
            <consortium name="DOE Joint Genome Institute"/>
            <person name="Mondo S.J."/>
            <person name="Dannebaum R.O."/>
            <person name="Kuo R.C."/>
            <person name="Labutti K."/>
            <person name="Haridas S."/>
            <person name="Kuo A."/>
            <person name="Salamov A."/>
            <person name="Ahrendt S.R."/>
            <person name="Lipzen A."/>
            <person name="Sullivan W."/>
            <person name="Andreopoulos W.B."/>
            <person name="Clum A."/>
            <person name="Lindquist E."/>
            <person name="Daum C."/>
            <person name="Ramamoorthy G.K."/>
            <person name="Gryganskyi A."/>
            <person name="Culley D."/>
            <person name="Magnuson J.K."/>
            <person name="James T.Y."/>
            <person name="O'Malley M.A."/>
            <person name="Stajich J.E."/>
            <person name="Spatafora J.W."/>
            <person name="Visel A."/>
            <person name="Grigoriev I.V."/>
        </authorList>
    </citation>
    <scope>NUCLEOTIDE SEQUENCE [LARGE SCALE GENOMIC DNA]</scope>
    <source>
        <strain evidence="2 3">JEL800</strain>
    </source>
</reference>
<evidence type="ECO:0000313" key="3">
    <source>
        <dbReference type="Proteomes" id="UP000193642"/>
    </source>
</evidence>
<dbReference type="AlphaFoldDB" id="A0A1Y2CJN2"/>
<gene>
    <name evidence="2" type="ORF">BCR33DRAFT_714994</name>
</gene>
<dbReference type="InterPro" id="IPR049192">
    <property type="entry name" value="DUF4246_C"/>
</dbReference>